<keyword evidence="2 4" id="KW-0479">Metal-binding</keyword>
<reference evidence="5 6" key="1">
    <citation type="journal article" date="2011" name="J. Bacteriol.">
        <title>Draft genome sequence of the thermoalkaliphilic Caldalkalibacillus thermarum strain TA2.A1.</title>
        <authorList>
            <person name="Kalamorz F."/>
            <person name="Keis S."/>
            <person name="McMillan D.G."/>
            <person name="Olsson K."/>
            <person name="Stanton J.A."/>
            <person name="Stockwell P."/>
            <person name="Black M.A."/>
            <person name="Klingeman D.M."/>
            <person name="Land M.L."/>
            <person name="Han C.S."/>
            <person name="Martin S.L."/>
            <person name="Becher S.A."/>
            <person name="Peddie C.J."/>
            <person name="Morgan H.W."/>
            <person name="Matthies D."/>
            <person name="Preiss L."/>
            <person name="Meier T."/>
            <person name="Brown S.D."/>
            <person name="Cook G.M."/>
        </authorList>
    </citation>
    <scope>NUCLEOTIDE SEQUENCE [LARGE SCALE GENOMIC DNA]</scope>
    <source>
        <strain evidence="5 6">TA2.A1</strain>
    </source>
</reference>
<dbReference type="PIRSF" id="PIRSF005902">
    <property type="entry name" value="DNase_TatD"/>
    <property type="match status" value="1"/>
</dbReference>
<evidence type="ECO:0000313" key="5">
    <source>
        <dbReference type="EMBL" id="EGL83151.1"/>
    </source>
</evidence>
<feature type="binding site" evidence="4">
    <location>
        <position position="9"/>
    </location>
    <ligand>
        <name>a divalent metal cation</name>
        <dbReference type="ChEBI" id="CHEBI:60240"/>
        <label>1</label>
    </ligand>
</feature>
<dbReference type="SUPFAM" id="SSF51556">
    <property type="entry name" value="Metallo-dependent hydrolases"/>
    <property type="match status" value="1"/>
</dbReference>
<dbReference type="InterPro" id="IPR018228">
    <property type="entry name" value="DNase_TatD-rel_CS"/>
</dbReference>
<dbReference type="InterPro" id="IPR032466">
    <property type="entry name" value="Metal_Hydrolase"/>
</dbReference>
<protein>
    <submittedName>
        <fullName evidence="5">TatD-related deoxyribonuclease</fullName>
    </submittedName>
</protein>
<keyword evidence="3" id="KW-0378">Hydrolase</keyword>
<dbReference type="Proteomes" id="UP000010716">
    <property type="component" value="Unassembled WGS sequence"/>
</dbReference>
<feature type="binding site" evidence="4">
    <location>
        <position position="212"/>
    </location>
    <ligand>
        <name>a divalent metal cation</name>
        <dbReference type="ChEBI" id="CHEBI:60240"/>
        <label>1</label>
    </ligand>
</feature>
<dbReference type="EMBL" id="AFCE01000122">
    <property type="protein sequence ID" value="EGL83151.1"/>
    <property type="molecule type" value="Genomic_DNA"/>
</dbReference>
<gene>
    <name evidence="5" type="ORF">CathTA2_1314</name>
</gene>
<dbReference type="Pfam" id="PF01026">
    <property type="entry name" value="TatD_DNase"/>
    <property type="match status" value="1"/>
</dbReference>
<dbReference type="eggNOG" id="COG0084">
    <property type="taxonomic scope" value="Bacteria"/>
</dbReference>
<dbReference type="PANTHER" id="PTHR46317:SF1">
    <property type="entry name" value="HYDROLASE, TATD FAMILY"/>
    <property type="match status" value="1"/>
</dbReference>
<dbReference type="PANTHER" id="PTHR46317">
    <property type="entry name" value="HYDROLASE OF PHP SUPERFAMILY-RELATED PROTEIN"/>
    <property type="match status" value="1"/>
</dbReference>
<evidence type="ECO:0000256" key="1">
    <source>
        <dbReference type="ARBA" id="ARBA00009275"/>
    </source>
</evidence>
<feature type="binding site" evidence="4">
    <location>
        <position position="100"/>
    </location>
    <ligand>
        <name>a divalent metal cation</name>
        <dbReference type="ChEBI" id="CHEBI:60240"/>
        <label>1</label>
    </ligand>
</feature>
<feature type="binding site" evidence="4">
    <location>
        <position position="164"/>
    </location>
    <ligand>
        <name>a divalent metal cation</name>
        <dbReference type="ChEBI" id="CHEBI:60240"/>
        <label>2</label>
    </ligand>
</feature>
<evidence type="ECO:0000256" key="4">
    <source>
        <dbReference type="PIRSR" id="PIRSR005902-1"/>
    </source>
</evidence>
<evidence type="ECO:0000256" key="3">
    <source>
        <dbReference type="ARBA" id="ARBA00022801"/>
    </source>
</evidence>
<evidence type="ECO:0000313" key="6">
    <source>
        <dbReference type="Proteomes" id="UP000010716"/>
    </source>
</evidence>
<dbReference type="AlphaFoldDB" id="F5L6A1"/>
<proteinExistence type="inferred from homology"/>
<comment type="similarity">
    <text evidence="1">Belongs to the metallo-dependent hydrolases superfamily. TatD-type hydrolase family.</text>
</comment>
<accession>F5L6A1</accession>
<dbReference type="Gene3D" id="3.20.20.140">
    <property type="entry name" value="Metal-dependent hydrolases"/>
    <property type="match status" value="1"/>
</dbReference>
<dbReference type="OrthoDB" id="9810005at2"/>
<name>F5L6A1_CALTT</name>
<dbReference type="CDD" id="cd01310">
    <property type="entry name" value="TatD_DNAse"/>
    <property type="match status" value="1"/>
</dbReference>
<evidence type="ECO:0000256" key="2">
    <source>
        <dbReference type="ARBA" id="ARBA00022723"/>
    </source>
</evidence>
<sequence>MGNKYIDAHLHLDQYLLRYGKEKLHDMINRWQLAGVSGVVAVSTDLASAYRTLDLKQWYPDFVYAAVGYHPEQPLPSEKELCELFSLVRQERRWIAALGEVGLPHYTLEKMGHPPLEGYMELLRLFLQQSQMFDLPVLLHAVHDKVQSVFELLQQENVSRAHFHWLKAPQEMIQQIVKAGYYVSVTPEVCYRKRDQRLVELVPIENLLVETDGPWPFAGPFEGQNTTPLFLPQVVDYIACLKGLGASGLANQLMINVYKLLLKKDQYQSWQLWQSNKHGE</sequence>
<comment type="caution">
    <text evidence="5">The sequence shown here is derived from an EMBL/GenBank/DDBJ whole genome shotgun (WGS) entry which is preliminary data.</text>
</comment>
<dbReference type="RefSeq" id="WP_007504233.1">
    <property type="nucleotide sequence ID" value="NZ_AFCE01000122.1"/>
</dbReference>
<dbReference type="PROSITE" id="PS01137">
    <property type="entry name" value="TATD_1"/>
    <property type="match status" value="1"/>
</dbReference>
<dbReference type="GO" id="GO:0016788">
    <property type="term" value="F:hydrolase activity, acting on ester bonds"/>
    <property type="evidence" value="ECO:0007669"/>
    <property type="project" value="InterPro"/>
</dbReference>
<dbReference type="PROSITE" id="PS01091">
    <property type="entry name" value="TATD_3"/>
    <property type="match status" value="1"/>
</dbReference>
<organism evidence="5 6">
    <name type="scientific">Caldalkalibacillus thermarum (strain TA2.A1)</name>
    <dbReference type="NCBI Taxonomy" id="986075"/>
    <lineage>
        <taxon>Bacteria</taxon>
        <taxon>Bacillati</taxon>
        <taxon>Bacillota</taxon>
        <taxon>Bacilli</taxon>
        <taxon>Bacillales</taxon>
        <taxon>Bacillaceae</taxon>
        <taxon>Caldalkalibacillus</taxon>
    </lineage>
</organism>
<feature type="binding site" evidence="4">
    <location>
        <position position="140"/>
    </location>
    <ligand>
        <name>a divalent metal cation</name>
        <dbReference type="ChEBI" id="CHEBI:60240"/>
        <label>2</label>
    </ligand>
</feature>
<dbReference type="GO" id="GO:0046872">
    <property type="term" value="F:metal ion binding"/>
    <property type="evidence" value="ECO:0007669"/>
    <property type="project" value="UniProtKB-KW"/>
</dbReference>
<dbReference type="InterPro" id="IPR001130">
    <property type="entry name" value="TatD-like"/>
</dbReference>
<feature type="binding site" evidence="4">
    <location>
        <position position="11"/>
    </location>
    <ligand>
        <name>a divalent metal cation</name>
        <dbReference type="ChEBI" id="CHEBI:60240"/>
        <label>1</label>
    </ligand>
</feature>